<accession>A0A1S1N472</accession>
<dbReference type="RefSeq" id="WP_070993586.1">
    <property type="nucleotide sequence ID" value="NZ_CBCSHD010000012.1"/>
</dbReference>
<dbReference type="OrthoDB" id="7026607at2"/>
<evidence type="ECO:0000313" key="2">
    <source>
        <dbReference type="Proteomes" id="UP000180253"/>
    </source>
</evidence>
<evidence type="ECO:0000313" key="1">
    <source>
        <dbReference type="EMBL" id="OHU93431.1"/>
    </source>
</evidence>
<name>A0A1S1N472_9GAMM</name>
<dbReference type="EMBL" id="MNAN01000037">
    <property type="protein sequence ID" value="OHU93431.1"/>
    <property type="molecule type" value="Genomic_DNA"/>
</dbReference>
<comment type="caution">
    <text evidence="1">The sequence shown here is derived from an EMBL/GenBank/DDBJ whole genome shotgun (WGS) entry which is preliminary data.</text>
</comment>
<dbReference type="Pfam" id="PF19749">
    <property type="entry name" value="DUF6236"/>
    <property type="match status" value="1"/>
</dbReference>
<reference evidence="1 2" key="1">
    <citation type="submission" date="2016-10" db="EMBL/GenBank/DDBJ databases">
        <title>Pseudoalteromonas amylolytica sp. nov., isolated from the surface seawater.</title>
        <authorList>
            <person name="Wu Y.-H."/>
            <person name="Cheng H."/>
            <person name="Jin X.-B."/>
            <person name="Wang C.-S."/>
            <person name="Xu X.-W."/>
        </authorList>
    </citation>
    <scope>NUCLEOTIDE SEQUENCE [LARGE SCALE GENOMIC DNA]</scope>
    <source>
        <strain evidence="1 2">JCM 12483</strain>
    </source>
</reference>
<protein>
    <submittedName>
        <fullName evidence="1">Uncharacterized protein</fullName>
    </submittedName>
</protein>
<dbReference type="Proteomes" id="UP000180253">
    <property type="component" value="Unassembled WGS sequence"/>
</dbReference>
<dbReference type="AlphaFoldDB" id="A0A1S1N472"/>
<proteinExistence type="predicted"/>
<dbReference type="InterPro" id="IPR046203">
    <property type="entry name" value="DUF6236"/>
</dbReference>
<keyword evidence="2" id="KW-1185">Reference proteome</keyword>
<gene>
    <name evidence="1" type="ORF">BIW53_18895</name>
</gene>
<sequence length="284" mass="31449">MNRGLITVAGNIQFQMQGFSLSSNLTPEDIRFYLMYWDKIIIPTNNLIHFGIPDEEDLINCKALWRPRTSHIGSFSGHEVGEAIIKGQSEIAELMLKDSNTDWVVHQPGNQIFLPKETSKYNNTIRVDLSGALPVPNKDTNINEILEFKERRSAELEALHSTLDELYKEILISPDPSLEAKSIFSRLKKEIEGLEKVSGEKYKTTSKFDLSVELNLNGTDMALAGTSGALIDFLSNGFTMPIMTTLAAVGSCIKVSGKSTNTFSAADERLKLGYISKATEVGLV</sequence>
<organism evidence="1 2">
    <name type="scientific">Pseudoalteromonas byunsanensis</name>
    <dbReference type="NCBI Taxonomy" id="327939"/>
    <lineage>
        <taxon>Bacteria</taxon>
        <taxon>Pseudomonadati</taxon>
        <taxon>Pseudomonadota</taxon>
        <taxon>Gammaproteobacteria</taxon>
        <taxon>Alteromonadales</taxon>
        <taxon>Pseudoalteromonadaceae</taxon>
        <taxon>Pseudoalteromonas</taxon>
    </lineage>
</organism>